<name>A0A5N5T7F9_9CRUS</name>
<dbReference type="Pfam" id="PF02145">
    <property type="entry name" value="Rap_GAP"/>
    <property type="match status" value="1"/>
</dbReference>
<dbReference type="PANTHER" id="PTHR10063:SF11">
    <property type="entry name" value="RHO GTPASE-ACTIVATING PROTEIN CG5521-RELATED"/>
    <property type="match status" value="1"/>
</dbReference>
<dbReference type="InterPro" id="IPR000331">
    <property type="entry name" value="Rap/Ran_GAP_dom"/>
</dbReference>
<feature type="region of interest" description="Disordered" evidence="2">
    <location>
        <begin position="676"/>
        <end position="713"/>
    </location>
</feature>
<dbReference type="AlphaFoldDB" id="A0A5N5T7F9"/>
<keyword evidence="1" id="KW-0343">GTPase activation</keyword>
<dbReference type="Proteomes" id="UP000326759">
    <property type="component" value="Unassembled WGS sequence"/>
</dbReference>
<dbReference type="GO" id="GO:0005737">
    <property type="term" value="C:cytoplasm"/>
    <property type="evidence" value="ECO:0007669"/>
    <property type="project" value="TreeGrafter"/>
</dbReference>
<evidence type="ECO:0000313" key="5">
    <source>
        <dbReference type="Proteomes" id="UP000326759"/>
    </source>
</evidence>
<dbReference type="FunFam" id="3.40.50.11210:FF:000001">
    <property type="entry name" value="Ral GTPase-activating protein subunit alpha-1 isoform 1"/>
    <property type="match status" value="1"/>
</dbReference>
<dbReference type="PANTHER" id="PTHR10063">
    <property type="entry name" value="TUBERIN"/>
    <property type="match status" value="1"/>
</dbReference>
<dbReference type="OrthoDB" id="19311at2759"/>
<organism evidence="4 5">
    <name type="scientific">Armadillidium nasatum</name>
    <dbReference type="NCBI Taxonomy" id="96803"/>
    <lineage>
        <taxon>Eukaryota</taxon>
        <taxon>Metazoa</taxon>
        <taxon>Ecdysozoa</taxon>
        <taxon>Arthropoda</taxon>
        <taxon>Crustacea</taxon>
        <taxon>Multicrustacea</taxon>
        <taxon>Malacostraca</taxon>
        <taxon>Eumalacostraca</taxon>
        <taxon>Peracarida</taxon>
        <taxon>Isopoda</taxon>
        <taxon>Oniscidea</taxon>
        <taxon>Crinocheta</taxon>
        <taxon>Armadillidiidae</taxon>
        <taxon>Armadillidium</taxon>
    </lineage>
</organism>
<dbReference type="InterPro" id="IPR035974">
    <property type="entry name" value="Rap/Ran-GAP_sf"/>
</dbReference>
<feature type="compositionally biased region" description="Low complexity" evidence="2">
    <location>
        <begin position="1199"/>
        <end position="1213"/>
    </location>
</feature>
<comment type="caution">
    <text evidence="4">The sequence shown here is derived from an EMBL/GenBank/DDBJ whole genome shotgun (WGS) entry which is preliminary data.</text>
</comment>
<accession>A0A5N5T7F9</accession>
<dbReference type="InterPro" id="IPR016024">
    <property type="entry name" value="ARM-type_fold"/>
</dbReference>
<evidence type="ECO:0000313" key="4">
    <source>
        <dbReference type="EMBL" id="KAB7502536.1"/>
    </source>
</evidence>
<evidence type="ECO:0000256" key="1">
    <source>
        <dbReference type="ARBA" id="ARBA00022468"/>
    </source>
</evidence>
<feature type="domain" description="Rap-GAP" evidence="3">
    <location>
        <begin position="862"/>
        <end position="1069"/>
    </location>
</feature>
<dbReference type="GO" id="GO:0005096">
    <property type="term" value="F:GTPase activator activity"/>
    <property type="evidence" value="ECO:0007669"/>
    <property type="project" value="UniProtKB-KW"/>
</dbReference>
<proteinExistence type="predicted"/>
<dbReference type="GO" id="GO:0051056">
    <property type="term" value="P:regulation of small GTPase mediated signal transduction"/>
    <property type="evidence" value="ECO:0007669"/>
    <property type="project" value="InterPro"/>
</dbReference>
<protein>
    <submittedName>
        <fullName evidence="4">Ral GTPase-activating protein subunit alpha-1</fullName>
    </submittedName>
</protein>
<feature type="compositionally biased region" description="Polar residues" evidence="2">
    <location>
        <begin position="1"/>
        <end position="10"/>
    </location>
</feature>
<feature type="region of interest" description="Disordered" evidence="2">
    <location>
        <begin position="1"/>
        <end position="37"/>
    </location>
</feature>
<dbReference type="SUPFAM" id="SSF111347">
    <property type="entry name" value="Rap/Ran-GAP"/>
    <property type="match status" value="1"/>
</dbReference>
<feature type="region of interest" description="Disordered" evidence="2">
    <location>
        <begin position="1113"/>
        <end position="1256"/>
    </location>
</feature>
<dbReference type="SUPFAM" id="SSF48371">
    <property type="entry name" value="ARM repeat"/>
    <property type="match status" value="1"/>
</dbReference>
<reference evidence="4 5" key="1">
    <citation type="journal article" date="2019" name="PLoS Biol.">
        <title>Sex chromosomes control vertical transmission of feminizing Wolbachia symbionts in an isopod.</title>
        <authorList>
            <person name="Becking T."/>
            <person name="Chebbi M.A."/>
            <person name="Giraud I."/>
            <person name="Moumen B."/>
            <person name="Laverre T."/>
            <person name="Caubet Y."/>
            <person name="Peccoud J."/>
            <person name="Gilbert C."/>
            <person name="Cordaux R."/>
        </authorList>
    </citation>
    <scope>NUCLEOTIDE SEQUENCE [LARGE SCALE GENOMIC DNA]</scope>
    <source>
        <strain evidence="4">ANa2</strain>
        <tissue evidence="4">Whole body excluding digestive tract and cuticle</tissue>
    </source>
</reference>
<evidence type="ECO:0000259" key="3">
    <source>
        <dbReference type="PROSITE" id="PS50085"/>
    </source>
</evidence>
<feature type="compositionally biased region" description="Basic and acidic residues" evidence="2">
    <location>
        <begin position="1246"/>
        <end position="1256"/>
    </location>
</feature>
<feature type="compositionally biased region" description="Polar residues" evidence="2">
    <location>
        <begin position="690"/>
        <end position="713"/>
    </location>
</feature>
<evidence type="ECO:0000256" key="2">
    <source>
        <dbReference type="SAM" id="MobiDB-lite"/>
    </source>
</evidence>
<sequence>MAQIQVTNSGHGDGYYRSNSDTHSGSHNHHGPYIHHRQHSDGYFRHHIYISRRRVYKWASDPAINKKNFYSVSGYSRPSNMLIYSRSLDYFPYGGDDFSRSPSPAPSSDMDSSSLKDNPVQIYIGADTASLDTLEDGVATEQRSVMSGGTVRGWLPDVSVVLWRRVLGLLGDPNDVSLPQIHEQIFKYLLDLTETLIKLRNNQGISTDNLATPQPSELVPPITLFTQWCFRAFNLPSQYSSGKLLAYRLLCKILVRQQDVPLSKDLIAQFYRVIHQGLVGHEQDVMSALLSGCSPNFFSLRFPGSTVLALDFIYATKTLISYNDSKWQMTRFEAVGLLGSLYPLISLHKSVPVLQPQDKELTLINCSEVKDHLLNVLLKCAKKESYWKTRAQALCALSIYLYHELPAENHHSKVPETIELILASLKPLPFAVSGKSMMSPLQIGKMVSQIASDILLLLTDYSDIILSTYPDLPPKIVQIICQTLTTINCNSNMISGREGQHLILSLMLCLVEWVMALPQTILIQPSFDRKPIMHLVFMTLNMIHTGIKPSASFIKAMRFEVMELTNHIVNHLWQFPLGVGPHRLSSLVAENDDLPETSCEEISSEIFLSPHVQFFALNKSCILSLVQLPALQVPGGAATIGFKTPNSEVRLILRDLSGKFCWDASMLFAPPSDDYAECHTGENTPPTPPSESDSNPIPHLSVSSGSRDDMNSSMLITSSVPRHALRHRSTGVLPSVDDSADDLDNLDDLLGYIGHTSPEILEQFGQCLNEAVPPPIPLPIEVQHEAITSVLNQRNAENEYLALNPDNANMVCPPEQYPQANGQSDSVFQHCRRFFDQLGLAAFDKRKSIFTLRKNEKLLREIKNLDSQKCRETHKLAVIYVAEGQEDKSSILSNSGGSEEFEEFVSGLGWEVELASHMGFMGGLQRNGTTGDTAPYYATSLTEVIFHVSTRMPSSSDESIQKLRHLGNDEVHIVWSEHRREYRRGIIPTEFCDVLIIIYPLENHLYRIQISTKPDVPLFGPLFDGAIVSRSVLSRLVRATALNASRAKRSQLPFYQYFYEDRARSLETIIEHHSESTTFERFIADVYAPVNSSISQRSTRATVSSTTPTLAAALLDRPSQSPQRPPLTRPTSYSVGEHHNVREKVRNALGGGGDSSNYGSMNSTTASDLSSGANTSPSASPRGNSKLSLKPPRKMGMVTSATSGSVLSSSTSSHQHNPATGTSGSRHQISKIPPESPVAPPRRKPVCREKPPPIMQ</sequence>
<dbReference type="InterPro" id="IPR027107">
    <property type="entry name" value="Tuberin/Ral-act_asu"/>
</dbReference>
<gene>
    <name evidence="4" type="primary">RALGAPA1_0</name>
    <name evidence="4" type="ORF">Anas_08078</name>
</gene>
<dbReference type="EMBL" id="SEYY01007286">
    <property type="protein sequence ID" value="KAB7502536.1"/>
    <property type="molecule type" value="Genomic_DNA"/>
</dbReference>
<feature type="compositionally biased region" description="Basic residues" evidence="2">
    <location>
        <begin position="26"/>
        <end position="37"/>
    </location>
</feature>
<keyword evidence="5" id="KW-1185">Reference proteome</keyword>
<feature type="compositionally biased region" description="Basic and acidic residues" evidence="2">
    <location>
        <begin position="1136"/>
        <end position="1146"/>
    </location>
</feature>
<dbReference type="PROSITE" id="PS50085">
    <property type="entry name" value="RAPGAP"/>
    <property type="match status" value="1"/>
</dbReference>
<feature type="compositionally biased region" description="Polar residues" evidence="2">
    <location>
        <begin position="1155"/>
        <end position="1187"/>
    </location>
</feature>
<dbReference type="GO" id="GO:0005634">
    <property type="term" value="C:nucleus"/>
    <property type="evidence" value="ECO:0007669"/>
    <property type="project" value="InterPro"/>
</dbReference>
<dbReference type="Gene3D" id="3.40.50.11210">
    <property type="entry name" value="Rap/Ran-GAP"/>
    <property type="match status" value="1"/>
</dbReference>
<feature type="compositionally biased region" description="Polar residues" evidence="2">
    <location>
        <begin position="1214"/>
        <end position="1227"/>
    </location>
</feature>